<organism evidence="4 5">
    <name type="scientific">Ancylobacter novellus</name>
    <name type="common">Thiobacillus novellus</name>
    <dbReference type="NCBI Taxonomy" id="921"/>
    <lineage>
        <taxon>Bacteria</taxon>
        <taxon>Pseudomonadati</taxon>
        <taxon>Pseudomonadota</taxon>
        <taxon>Alphaproteobacteria</taxon>
        <taxon>Hyphomicrobiales</taxon>
        <taxon>Xanthobacteraceae</taxon>
        <taxon>Ancylobacter</taxon>
    </lineage>
</organism>
<reference evidence="4 5" key="1">
    <citation type="submission" date="2017-08" db="EMBL/GenBank/DDBJ databases">
        <title>Infants hospitalized years apart are colonized by the same room-sourced microbial strains.</title>
        <authorList>
            <person name="Brooks B."/>
            <person name="Olm M.R."/>
            <person name="Firek B.A."/>
            <person name="Baker R."/>
            <person name="Thomas B.C."/>
            <person name="Morowitz M.J."/>
            <person name="Banfield J.F."/>
        </authorList>
    </citation>
    <scope>NUCLEOTIDE SEQUENCE [LARGE SCALE GENOMIC DNA]</scope>
    <source>
        <strain evidence="4">S2_005_003_R2_43</strain>
    </source>
</reference>
<comment type="caution">
    <text evidence="4">The sequence shown here is derived from an EMBL/GenBank/DDBJ whole genome shotgun (WGS) entry which is preliminary data.</text>
</comment>
<proteinExistence type="inferred from homology"/>
<dbReference type="GO" id="GO:0004806">
    <property type="term" value="F:triacylglycerol lipase activity"/>
    <property type="evidence" value="ECO:0007669"/>
    <property type="project" value="TreeGrafter"/>
</dbReference>
<dbReference type="PROSITE" id="PS01173">
    <property type="entry name" value="LIPASE_GDXG_HIS"/>
    <property type="match status" value="1"/>
</dbReference>
<accession>A0A2W5MBV1</accession>
<dbReference type="InterPro" id="IPR029058">
    <property type="entry name" value="AB_hydrolase_fold"/>
</dbReference>
<gene>
    <name evidence="4" type="ORF">DI565_10600</name>
</gene>
<dbReference type="EMBL" id="QFPN01000005">
    <property type="protein sequence ID" value="PZQ14893.1"/>
    <property type="molecule type" value="Genomic_DNA"/>
</dbReference>
<evidence type="ECO:0000256" key="2">
    <source>
        <dbReference type="ARBA" id="ARBA00022801"/>
    </source>
</evidence>
<dbReference type="InterPro" id="IPR013094">
    <property type="entry name" value="AB_hydrolase_3"/>
</dbReference>
<evidence type="ECO:0000259" key="3">
    <source>
        <dbReference type="Pfam" id="PF07859"/>
    </source>
</evidence>
<dbReference type="Proteomes" id="UP000249577">
    <property type="component" value="Unassembled WGS sequence"/>
</dbReference>
<dbReference type="InterPro" id="IPR050300">
    <property type="entry name" value="GDXG_lipolytic_enzyme"/>
</dbReference>
<protein>
    <submittedName>
        <fullName evidence="4">Alpha/beta hydrolase</fullName>
    </submittedName>
</protein>
<dbReference type="PANTHER" id="PTHR48081:SF30">
    <property type="entry name" value="ACETYL-HYDROLASE LIPR-RELATED"/>
    <property type="match status" value="1"/>
</dbReference>
<keyword evidence="2 4" id="KW-0378">Hydrolase</keyword>
<sequence>MQRAPTEAVSAQARMLRAFLRHVVKHHINGEQDLVRLRRNGDTIAVFAPDAPRGVVRRRITLGGLGGERHEPRGGAGRGVVLYLHGGGFVMGSARTHRGISGRIAREVGASVFTVNYRLAPEHPYPCALHDAASAYRALLAGGVDPSRVAVVGDSAGGNLAFALMLKLKDEGAPLPAALVGLSPFVDMTGSGASMTANATLDPFLDAMRLPDVVGAYAPGFDPLDPLLSPLFGDLAGFPPTLIQCGGDEILLDDARRMHAALVAAGVESTLEVWPQMPHVWQAFARFLPEGRAAIGNIAGFLRGRIGDAAPVADIAA</sequence>
<dbReference type="InterPro" id="IPR002168">
    <property type="entry name" value="Lipase_GDXG_HIS_AS"/>
</dbReference>
<evidence type="ECO:0000256" key="1">
    <source>
        <dbReference type="ARBA" id="ARBA00010515"/>
    </source>
</evidence>
<dbReference type="PANTHER" id="PTHR48081">
    <property type="entry name" value="AB HYDROLASE SUPERFAMILY PROTEIN C4A8.06C"/>
    <property type="match status" value="1"/>
</dbReference>
<dbReference type="AlphaFoldDB" id="A0A2W5MBV1"/>
<feature type="domain" description="Alpha/beta hydrolase fold-3" evidence="3">
    <location>
        <begin position="81"/>
        <end position="282"/>
    </location>
</feature>
<dbReference type="SUPFAM" id="SSF53474">
    <property type="entry name" value="alpha/beta-Hydrolases"/>
    <property type="match status" value="1"/>
</dbReference>
<evidence type="ECO:0000313" key="4">
    <source>
        <dbReference type="EMBL" id="PZQ14893.1"/>
    </source>
</evidence>
<dbReference type="Pfam" id="PF07859">
    <property type="entry name" value="Abhydrolase_3"/>
    <property type="match status" value="1"/>
</dbReference>
<evidence type="ECO:0000313" key="5">
    <source>
        <dbReference type="Proteomes" id="UP000249577"/>
    </source>
</evidence>
<dbReference type="Gene3D" id="3.40.50.1820">
    <property type="entry name" value="alpha/beta hydrolase"/>
    <property type="match status" value="1"/>
</dbReference>
<name>A0A2W5MBV1_ANCNO</name>
<comment type="similarity">
    <text evidence="1">Belongs to the 'GDXG' lipolytic enzyme family.</text>
</comment>